<dbReference type="Pfam" id="PF13384">
    <property type="entry name" value="HTH_23"/>
    <property type="match status" value="1"/>
</dbReference>
<name>A0A914DPT8_9BILA</name>
<dbReference type="SUPFAM" id="SSF46689">
    <property type="entry name" value="Homeodomain-like"/>
    <property type="match status" value="1"/>
</dbReference>
<sequence length="68" mass="7859">MAKMRPAMIKLREKGLSIRKISELLDVPVTTISDHIKRYEETGRHENKQKEDPKKVLEIGGTSSVRRE</sequence>
<reference evidence="4" key="1">
    <citation type="submission" date="2022-11" db="UniProtKB">
        <authorList>
            <consortium name="WormBaseParasite"/>
        </authorList>
    </citation>
    <scope>IDENTIFICATION</scope>
</reference>
<dbReference type="WBParaSite" id="ACRNAN_scaffold3155.g26162.t1">
    <property type="protein sequence ID" value="ACRNAN_scaffold3155.g26162.t1"/>
    <property type="gene ID" value="ACRNAN_scaffold3155.g26162"/>
</dbReference>
<dbReference type="InterPro" id="IPR036388">
    <property type="entry name" value="WH-like_DNA-bd_sf"/>
</dbReference>
<evidence type="ECO:0000256" key="2">
    <source>
        <dbReference type="SAM" id="MobiDB-lite"/>
    </source>
</evidence>
<proteinExistence type="predicted"/>
<dbReference type="Proteomes" id="UP000887540">
    <property type="component" value="Unplaced"/>
</dbReference>
<keyword evidence="3" id="KW-1185">Reference proteome</keyword>
<evidence type="ECO:0000256" key="1">
    <source>
        <dbReference type="ARBA" id="ARBA00004123"/>
    </source>
</evidence>
<dbReference type="InterPro" id="IPR009057">
    <property type="entry name" value="Homeodomain-like_sf"/>
</dbReference>
<organism evidence="3 4">
    <name type="scientific">Acrobeloides nanus</name>
    <dbReference type="NCBI Taxonomy" id="290746"/>
    <lineage>
        <taxon>Eukaryota</taxon>
        <taxon>Metazoa</taxon>
        <taxon>Ecdysozoa</taxon>
        <taxon>Nematoda</taxon>
        <taxon>Chromadorea</taxon>
        <taxon>Rhabditida</taxon>
        <taxon>Tylenchina</taxon>
        <taxon>Cephalobomorpha</taxon>
        <taxon>Cephaloboidea</taxon>
        <taxon>Cephalobidae</taxon>
        <taxon>Acrobeloides</taxon>
    </lineage>
</organism>
<comment type="subcellular location">
    <subcellularLocation>
        <location evidence="1">Nucleus</location>
    </subcellularLocation>
</comment>
<dbReference type="Gene3D" id="1.10.10.10">
    <property type="entry name" value="Winged helix-like DNA-binding domain superfamily/Winged helix DNA-binding domain"/>
    <property type="match status" value="1"/>
</dbReference>
<feature type="region of interest" description="Disordered" evidence="2">
    <location>
        <begin position="38"/>
        <end position="68"/>
    </location>
</feature>
<accession>A0A914DPT8</accession>
<protein>
    <submittedName>
        <fullName evidence="4">Transposase</fullName>
    </submittedName>
</protein>
<feature type="compositionally biased region" description="Basic and acidic residues" evidence="2">
    <location>
        <begin position="38"/>
        <end position="57"/>
    </location>
</feature>
<evidence type="ECO:0000313" key="4">
    <source>
        <dbReference type="WBParaSite" id="ACRNAN_scaffold3155.g26162.t1"/>
    </source>
</evidence>
<dbReference type="GO" id="GO:0005634">
    <property type="term" value="C:nucleus"/>
    <property type="evidence" value="ECO:0007669"/>
    <property type="project" value="UniProtKB-SubCell"/>
</dbReference>
<evidence type="ECO:0000313" key="3">
    <source>
        <dbReference type="Proteomes" id="UP000887540"/>
    </source>
</evidence>
<dbReference type="AlphaFoldDB" id="A0A914DPT8"/>